<feature type="compositionally biased region" description="Polar residues" evidence="1">
    <location>
        <begin position="167"/>
        <end position="180"/>
    </location>
</feature>
<dbReference type="EMBL" id="RAPY01000006">
    <property type="protein sequence ID" value="RKE44392.1"/>
    <property type="molecule type" value="Genomic_DNA"/>
</dbReference>
<feature type="chain" id="PRO_5018985380" description="Outer membrane protein with beta-barrel domain" evidence="2">
    <location>
        <begin position="25"/>
        <end position="385"/>
    </location>
</feature>
<comment type="caution">
    <text evidence="3">The sequence shown here is derived from an EMBL/GenBank/DDBJ whole genome shotgun (WGS) entry which is preliminary data.</text>
</comment>
<accession>A0A420AJ72</accession>
<evidence type="ECO:0008006" key="5">
    <source>
        <dbReference type="Google" id="ProtNLM"/>
    </source>
</evidence>
<keyword evidence="4" id="KW-1185">Reference proteome</keyword>
<feature type="region of interest" description="Disordered" evidence="1">
    <location>
        <begin position="166"/>
        <end position="191"/>
    </location>
</feature>
<dbReference type="AlphaFoldDB" id="A0A420AJ72"/>
<sequence length="385" mass="43698">MMIRQFIFAVFLLICFPATQKVWAQETCEKHTAEILPFLTNSLNSNEFDKIEPLLNTLQASCGVTEFGQRLRILLLIIEKKNSSAEIERYINNQLDKTFVQRLDAADQDDFMAQYEQNKEKYNFYPLRHPLDNLIKIRAKALLSSDNYKLNNDEIDILHLFADTDTPENGQVDQDYSQNAERPVSPPKTYGNRSKSKLGYVPLVGVMSPLSGSNKIFGSNVTFGFMFMSSLERKFIFEGGFKVRINSNDRNIDYNYEGSNVTVNSSATGFIGGAVGYKIFDNEKCILIPKGILGIDITDTGITESIYSDGYYDPDGYYYEGGYNDRMVTINNVHLGLGFASLFQMKNKKYVGIELGYHYAPYDASSKVLTPIQSNYGSVEVFFRF</sequence>
<keyword evidence="2" id="KW-0732">Signal</keyword>
<name>A0A420AJ72_SPHD1</name>
<feature type="signal peptide" evidence="2">
    <location>
        <begin position="1"/>
        <end position="24"/>
    </location>
</feature>
<organism evidence="3 4">
    <name type="scientific">Sphingobacterium detergens</name>
    <dbReference type="NCBI Taxonomy" id="1145106"/>
    <lineage>
        <taxon>Bacteria</taxon>
        <taxon>Pseudomonadati</taxon>
        <taxon>Bacteroidota</taxon>
        <taxon>Sphingobacteriia</taxon>
        <taxon>Sphingobacteriales</taxon>
        <taxon>Sphingobacteriaceae</taxon>
        <taxon>Sphingobacterium</taxon>
    </lineage>
</organism>
<gene>
    <name evidence="3" type="ORF">DFQ12_4861</name>
</gene>
<reference evidence="3 4" key="1">
    <citation type="submission" date="2018-09" db="EMBL/GenBank/DDBJ databases">
        <title>Genomic Encyclopedia of Type Strains, Phase III (KMG-III): the genomes of soil and plant-associated and newly described type strains.</title>
        <authorList>
            <person name="Whitman W."/>
        </authorList>
    </citation>
    <scope>NUCLEOTIDE SEQUENCE [LARGE SCALE GENOMIC DNA]</scope>
    <source>
        <strain evidence="3 4">CECT 7938</strain>
    </source>
</reference>
<proteinExistence type="predicted"/>
<dbReference type="Proteomes" id="UP000286246">
    <property type="component" value="Unassembled WGS sequence"/>
</dbReference>
<evidence type="ECO:0000256" key="2">
    <source>
        <dbReference type="SAM" id="SignalP"/>
    </source>
</evidence>
<protein>
    <recommendedName>
        <fullName evidence="5">Outer membrane protein with beta-barrel domain</fullName>
    </recommendedName>
</protein>
<dbReference type="RefSeq" id="WP_120261499.1">
    <property type="nucleotide sequence ID" value="NZ_RAPY01000006.1"/>
</dbReference>
<evidence type="ECO:0000313" key="3">
    <source>
        <dbReference type="EMBL" id="RKE44392.1"/>
    </source>
</evidence>
<dbReference type="OrthoDB" id="697157at2"/>
<evidence type="ECO:0000256" key="1">
    <source>
        <dbReference type="SAM" id="MobiDB-lite"/>
    </source>
</evidence>
<evidence type="ECO:0000313" key="4">
    <source>
        <dbReference type="Proteomes" id="UP000286246"/>
    </source>
</evidence>